<evidence type="ECO:0000259" key="2">
    <source>
        <dbReference type="Pfam" id="PF13609"/>
    </source>
</evidence>
<dbReference type="SUPFAM" id="SSF56935">
    <property type="entry name" value="Porins"/>
    <property type="match status" value="1"/>
</dbReference>
<reference evidence="3 4" key="1">
    <citation type="journal article" date="2015" name="Int. J. Syst. Evol. Microbiol.">
        <title>Gemmobacter intermedius sp. nov., isolated from a white stork (Ciconia ciconia).</title>
        <authorList>
            <person name="Kampfer P."/>
            <person name="Jerzak L."/>
            <person name="Wilharm G."/>
            <person name="Golke J."/>
            <person name="Busse H.J."/>
            <person name="Glaeser S.P."/>
        </authorList>
    </citation>
    <scope>NUCLEOTIDE SEQUENCE [LARGE SCALE GENOMIC DNA]</scope>
    <source>
        <strain evidence="3 4">119/4</strain>
    </source>
</reference>
<feature type="domain" description="Porin" evidence="2">
    <location>
        <begin position="7"/>
        <end position="370"/>
    </location>
</feature>
<dbReference type="RefSeq" id="WP_128489492.1">
    <property type="nucleotide sequence ID" value="NZ_JBHLXB010000004.1"/>
</dbReference>
<dbReference type="AlphaFoldDB" id="A0A444MAQ3"/>
<evidence type="ECO:0000313" key="4">
    <source>
        <dbReference type="Proteomes" id="UP000287168"/>
    </source>
</evidence>
<dbReference type="Gene3D" id="2.40.160.10">
    <property type="entry name" value="Porin"/>
    <property type="match status" value="1"/>
</dbReference>
<evidence type="ECO:0000313" key="3">
    <source>
        <dbReference type="EMBL" id="RWY40518.1"/>
    </source>
</evidence>
<dbReference type="Proteomes" id="UP000287168">
    <property type="component" value="Unassembled WGS sequence"/>
</dbReference>
<keyword evidence="4" id="KW-1185">Reference proteome</keyword>
<proteinExistence type="predicted"/>
<dbReference type="EMBL" id="SBLC01000015">
    <property type="protein sequence ID" value="RWY40518.1"/>
    <property type="molecule type" value="Genomic_DNA"/>
</dbReference>
<name>A0A444MAQ3_9RHOB</name>
<protein>
    <submittedName>
        <fullName evidence="3">Porin</fullName>
    </submittedName>
</protein>
<accession>A0A444MAQ3</accession>
<gene>
    <name evidence="3" type="ORF">EP867_11920</name>
</gene>
<keyword evidence="1" id="KW-0732">Signal</keyword>
<dbReference type="GO" id="GO:0015288">
    <property type="term" value="F:porin activity"/>
    <property type="evidence" value="ECO:0007669"/>
    <property type="project" value="InterPro"/>
</dbReference>
<feature type="chain" id="PRO_5019340025" evidence="1">
    <location>
        <begin position="20"/>
        <end position="381"/>
    </location>
</feature>
<dbReference type="Pfam" id="PF13609">
    <property type="entry name" value="Porin_4"/>
    <property type="match status" value="1"/>
</dbReference>
<dbReference type="GO" id="GO:0016020">
    <property type="term" value="C:membrane"/>
    <property type="evidence" value="ECO:0007669"/>
    <property type="project" value="InterPro"/>
</dbReference>
<dbReference type="InterPro" id="IPR033900">
    <property type="entry name" value="Gram_neg_porin_domain"/>
</dbReference>
<evidence type="ECO:0000256" key="1">
    <source>
        <dbReference type="SAM" id="SignalP"/>
    </source>
</evidence>
<organism evidence="3 4">
    <name type="scientific">Falsigemmobacter intermedius</name>
    <dbReference type="NCBI Taxonomy" id="1553448"/>
    <lineage>
        <taxon>Bacteria</taxon>
        <taxon>Pseudomonadati</taxon>
        <taxon>Pseudomonadota</taxon>
        <taxon>Alphaproteobacteria</taxon>
        <taxon>Rhodobacterales</taxon>
        <taxon>Paracoccaceae</taxon>
        <taxon>Falsigemmobacter</taxon>
    </lineage>
</organism>
<dbReference type="OrthoDB" id="7326315at2"/>
<comment type="caution">
    <text evidence="3">The sequence shown here is derived from an EMBL/GenBank/DDBJ whole genome shotgun (WGS) entry which is preliminary data.</text>
</comment>
<sequence length="381" mass="39551">MKKFLIASTALTLSAGVAAADVTFSGDARFGVNYNNAPDVADTNWTGRVGGNDSKTQLEKRYTLNIDASTTADNGVTFGVRQRIRGEEGGTAGPRTSALNGTRLFARYQGFEVAVGNVLGAIETMPNMYSRGVSLTGLSWGGVVAKADRGALNVMDWDAYSSGGAGAEGIEVLYSAGDFKGHISYSDDSLNNNGYGAPGFTSAAARRPDGENGRASRLAAYGAYNYNGWTMALGFNKSTGSVRIGSTWANATAVATDGRVVDRASLEDAIVASVDGKIQDFNVGFAAARLGKGEFKMNKFVLNGSYSFGATTVGAYVANQSKLPDVATNNAGGALHSRGTSKTSYGLGASYNLGGGASLVGGVERTTQKTTRADFGVSFRF</sequence>
<dbReference type="InterPro" id="IPR023614">
    <property type="entry name" value="Porin_dom_sf"/>
</dbReference>
<feature type="signal peptide" evidence="1">
    <location>
        <begin position="1"/>
        <end position="19"/>
    </location>
</feature>